<reference evidence="3" key="2">
    <citation type="submission" date="2022-01" db="EMBL/GenBank/DDBJ databases">
        <title>Collection of gut derived symbiotic bacterial strains cultured from healthy donors.</title>
        <authorList>
            <person name="Lin H."/>
            <person name="Kohout C."/>
            <person name="Waligurski E."/>
            <person name="Pamer E.G."/>
        </authorList>
    </citation>
    <scope>NUCLEOTIDE SEQUENCE</scope>
    <source>
        <strain evidence="3">MSK.14.39</strain>
    </source>
</reference>
<dbReference type="Pfam" id="PF00300">
    <property type="entry name" value="His_Phos_1"/>
    <property type="match status" value="1"/>
</dbReference>
<dbReference type="InterPro" id="IPR013078">
    <property type="entry name" value="His_Pase_superF_clade-1"/>
</dbReference>
<dbReference type="OrthoDB" id="7925971at2"/>
<feature type="active site" description="Proton donor/acceptor" evidence="1">
    <location>
        <position position="76"/>
    </location>
</feature>
<dbReference type="EMBL" id="JAKNID010000025">
    <property type="protein sequence ID" value="MCG4565269.1"/>
    <property type="molecule type" value="Genomic_DNA"/>
</dbReference>
<dbReference type="PIRSF" id="PIRSF000709">
    <property type="entry name" value="6PFK_2-Ptase"/>
    <property type="match status" value="1"/>
</dbReference>
<feature type="binding site" evidence="2">
    <location>
        <begin position="7"/>
        <end position="14"/>
    </location>
    <ligand>
        <name>substrate</name>
    </ligand>
</feature>
<proteinExistence type="predicted"/>
<dbReference type="Proteomes" id="UP000462760">
    <property type="component" value="Unassembled WGS sequence"/>
</dbReference>
<dbReference type="EMBL" id="VULR01000008">
    <property type="protein sequence ID" value="MSS43452.1"/>
    <property type="molecule type" value="Genomic_DNA"/>
</dbReference>
<evidence type="ECO:0000256" key="2">
    <source>
        <dbReference type="PIRSR" id="PIRSR613078-2"/>
    </source>
</evidence>
<dbReference type="Gene3D" id="3.40.50.1240">
    <property type="entry name" value="Phosphoglycerate mutase-like"/>
    <property type="match status" value="1"/>
</dbReference>
<comment type="caution">
    <text evidence="4">The sequence shown here is derived from an EMBL/GenBank/DDBJ whole genome shotgun (WGS) entry which is preliminary data.</text>
</comment>
<sequence>MDIIFVRHGETRENKKGVYGSLDTSLSQVGKKQILETKKQIEKLSFENIYISPLKRTVETAEILGVEGNFDERIKEINFGLFQGKTYEEIKKLYPEETAYWTKDYINYKMPEGESLLDLYNRTVDFLNDRIEEDKDALVVTHEGVIICALCWIFDNVEHFYRFKVKNGGITVIAVENNYKYIKGINNMF</sequence>
<reference evidence="4 5" key="1">
    <citation type="submission" date="2019-08" db="EMBL/GenBank/DDBJ databases">
        <title>In-depth cultivation of the pig gut microbiome towards novel bacterial diversity and tailored functional studies.</title>
        <authorList>
            <person name="Wylensek D."/>
            <person name="Hitch T.C.A."/>
            <person name="Clavel T."/>
        </authorList>
    </citation>
    <scope>NUCLEOTIDE SEQUENCE [LARGE SCALE GENOMIC DNA]</scope>
    <source>
        <strain evidence="4 5">Med78-601-WT-4W-RMD-3</strain>
    </source>
</reference>
<dbReference type="SMART" id="SM00855">
    <property type="entry name" value="PGAM"/>
    <property type="match status" value="1"/>
</dbReference>
<evidence type="ECO:0000313" key="3">
    <source>
        <dbReference type="EMBL" id="MCG4565269.1"/>
    </source>
</evidence>
<evidence type="ECO:0000313" key="4">
    <source>
        <dbReference type="EMBL" id="MSS43452.1"/>
    </source>
</evidence>
<feature type="active site" description="Tele-phosphohistidine intermediate" evidence="1">
    <location>
        <position position="8"/>
    </location>
</feature>
<feature type="binding site" evidence="2">
    <location>
        <position position="56"/>
    </location>
    <ligand>
        <name>substrate</name>
    </ligand>
</feature>
<dbReference type="Proteomes" id="UP001108123">
    <property type="component" value="Unassembled WGS sequence"/>
</dbReference>
<dbReference type="InterPro" id="IPR050275">
    <property type="entry name" value="PGM_Phosphatase"/>
</dbReference>
<dbReference type="PANTHER" id="PTHR48100">
    <property type="entry name" value="BROAD-SPECIFICITY PHOSPHATASE YOR283W-RELATED"/>
    <property type="match status" value="1"/>
</dbReference>
<keyword evidence="6" id="KW-1185">Reference proteome</keyword>
<dbReference type="PANTHER" id="PTHR48100:SF10">
    <property type="entry name" value="2-CARBOXY-D-ARABINITOL-1-PHOSPHATASE-RELATED"/>
    <property type="match status" value="1"/>
</dbReference>
<dbReference type="AlphaFoldDB" id="A0A844FHN2"/>
<accession>A0A844FHN2</accession>
<dbReference type="InterPro" id="IPR029033">
    <property type="entry name" value="His_PPase_superfam"/>
</dbReference>
<organism evidence="4 5">
    <name type="scientific">Anaerosalibacter bizertensis</name>
    <dbReference type="NCBI Taxonomy" id="932217"/>
    <lineage>
        <taxon>Bacteria</taxon>
        <taxon>Bacillati</taxon>
        <taxon>Bacillota</taxon>
        <taxon>Tissierellia</taxon>
        <taxon>Tissierellales</taxon>
        <taxon>Sporanaerobacteraceae</taxon>
        <taxon>Anaerosalibacter</taxon>
    </lineage>
</organism>
<dbReference type="GO" id="GO:0016791">
    <property type="term" value="F:phosphatase activity"/>
    <property type="evidence" value="ECO:0007669"/>
    <property type="project" value="TreeGrafter"/>
</dbReference>
<evidence type="ECO:0000313" key="5">
    <source>
        <dbReference type="Proteomes" id="UP000462760"/>
    </source>
</evidence>
<gene>
    <name evidence="4" type="ORF">FYJ27_06875</name>
    <name evidence="3" type="ORF">L0P62_07395</name>
</gene>
<dbReference type="SUPFAM" id="SSF53254">
    <property type="entry name" value="Phosphoglycerate mutase-like"/>
    <property type="match status" value="1"/>
</dbReference>
<evidence type="ECO:0000256" key="1">
    <source>
        <dbReference type="PIRSR" id="PIRSR613078-1"/>
    </source>
</evidence>
<dbReference type="CDD" id="cd07067">
    <property type="entry name" value="HP_PGM_like"/>
    <property type="match status" value="1"/>
</dbReference>
<evidence type="ECO:0000313" key="6">
    <source>
        <dbReference type="Proteomes" id="UP001108123"/>
    </source>
</evidence>
<name>A0A844FHN2_9FIRM</name>
<dbReference type="RefSeq" id="WP_154484137.1">
    <property type="nucleotide sequence ID" value="NZ_JAHLOA010000014.1"/>
</dbReference>
<protein>
    <submittedName>
        <fullName evidence="4">Histidine phosphatase family protein</fullName>
    </submittedName>
</protein>